<comment type="similarity">
    <text evidence="11">Belongs to the class I-like SAM-binding methyltransferase superfamily. RNA methyltransferase RlmE family.</text>
</comment>
<dbReference type="AlphaFoldDB" id="A0A2S4HJR1"/>
<dbReference type="OrthoDB" id="9790080at2"/>
<evidence type="ECO:0000256" key="1">
    <source>
        <dbReference type="ARBA" id="ARBA00022552"/>
    </source>
</evidence>
<comment type="catalytic activity">
    <reaction evidence="10 11">
        <text>uridine(2552) in 23S rRNA + S-adenosyl-L-methionine = 2'-O-methyluridine(2552) in 23S rRNA + S-adenosyl-L-homocysteine + H(+)</text>
        <dbReference type="Rhea" id="RHEA:42720"/>
        <dbReference type="Rhea" id="RHEA-COMP:10202"/>
        <dbReference type="Rhea" id="RHEA-COMP:10203"/>
        <dbReference type="ChEBI" id="CHEBI:15378"/>
        <dbReference type="ChEBI" id="CHEBI:57856"/>
        <dbReference type="ChEBI" id="CHEBI:59789"/>
        <dbReference type="ChEBI" id="CHEBI:65315"/>
        <dbReference type="ChEBI" id="CHEBI:74478"/>
        <dbReference type="EC" id="2.1.1.166"/>
    </reaction>
</comment>
<dbReference type="InterPro" id="IPR050082">
    <property type="entry name" value="RNA_methyltr_RlmE"/>
</dbReference>
<dbReference type="Proteomes" id="UP000237222">
    <property type="component" value="Unassembled WGS sequence"/>
</dbReference>
<dbReference type="SUPFAM" id="SSF53335">
    <property type="entry name" value="S-adenosyl-L-methionine-dependent methyltransferases"/>
    <property type="match status" value="1"/>
</dbReference>
<dbReference type="Pfam" id="PF01728">
    <property type="entry name" value="FtsJ"/>
    <property type="match status" value="1"/>
</dbReference>
<evidence type="ECO:0000259" key="13">
    <source>
        <dbReference type="Pfam" id="PF01728"/>
    </source>
</evidence>
<comment type="caution">
    <text evidence="14">The sequence shown here is derived from an EMBL/GenBank/DDBJ whole genome shotgun (WGS) entry which is preliminary data.</text>
</comment>
<evidence type="ECO:0000256" key="6">
    <source>
        <dbReference type="ARBA" id="ARBA00038861"/>
    </source>
</evidence>
<accession>A0A2S4HJR1</accession>
<organism evidence="14 15">
    <name type="scientific">Zhongshania marina</name>
    <dbReference type="NCBI Taxonomy" id="2304603"/>
    <lineage>
        <taxon>Bacteria</taxon>
        <taxon>Pseudomonadati</taxon>
        <taxon>Pseudomonadota</taxon>
        <taxon>Gammaproteobacteria</taxon>
        <taxon>Cellvibrionales</taxon>
        <taxon>Spongiibacteraceae</taxon>
        <taxon>Zhongshania</taxon>
    </lineage>
</organism>
<comment type="function">
    <text evidence="5 11">Specifically methylates the uridine in position 2552 of 23S rRNA at the 2'-O position of the ribose in the fully assembled 50S ribosomal subunit.</text>
</comment>
<dbReference type="PANTHER" id="PTHR10920:SF18">
    <property type="entry name" value="RRNA METHYLTRANSFERASE 2, MITOCHONDRIAL"/>
    <property type="match status" value="1"/>
</dbReference>
<dbReference type="RefSeq" id="WP_103682993.1">
    <property type="nucleotide sequence ID" value="NZ_PQGG01000007.1"/>
</dbReference>
<evidence type="ECO:0000256" key="10">
    <source>
        <dbReference type="ARBA" id="ARBA00048970"/>
    </source>
</evidence>
<keyword evidence="1 11" id="KW-0698">rRNA processing</keyword>
<feature type="binding site" evidence="11">
    <location>
        <position position="63"/>
    </location>
    <ligand>
        <name>S-adenosyl-L-methionine</name>
        <dbReference type="ChEBI" id="CHEBI:59789"/>
    </ligand>
</feature>
<reference evidence="14" key="1">
    <citation type="submission" date="2018-01" db="EMBL/GenBank/DDBJ databases">
        <authorList>
            <person name="Yu X.-D."/>
        </authorList>
    </citation>
    <scope>NUCLEOTIDE SEQUENCE</scope>
    <source>
        <strain evidence="14">ZX-21</strain>
    </source>
</reference>
<dbReference type="EMBL" id="PQGG01000007">
    <property type="protein sequence ID" value="POP54232.1"/>
    <property type="molecule type" value="Genomic_DNA"/>
</dbReference>
<dbReference type="EC" id="2.1.1.166" evidence="6 11"/>
<keyword evidence="11" id="KW-0963">Cytoplasm</keyword>
<dbReference type="PANTHER" id="PTHR10920">
    <property type="entry name" value="RIBOSOMAL RNA METHYLTRANSFERASE"/>
    <property type="match status" value="1"/>
</dbReference>
<dbReference type="InterPro" id="IPR002877">
    <property type="entry name" value="RNA_MeTrfase_FtsJ_dom"/>
</dbReference>
<dbReference type="NCBIfam" id="NF008390">
    <property type="entry name" value="PRK11188.1"/>
    <property type="match status" value="1"/>
</dbReference>
<dbReference type="FunFam" id="3.40.50.150:FF:000005">
    <property type="entry name" value="Ribosomal RNA large subunit methyltransferase E"/>
    <property type="match status" value="1"/>
</dbReference>
<evidence type="ECO:0000313" key="15">
    <source>
        <dbReference type="Proteomes" id="UP000237222"/>
    </source>
</evidence>
<evidence type="ECO:0000256" key="5">
    <source>
        <dbReference type="ARBA" id="ARBA00037569"/>
    </source>
</evidence>
<feature type="binding site" evidence="11">
    <location>
        <position position="122"/>
    </location>
    <ligand>
        <name>S-adenosyl-L-methionine</name>
        <dbReference type="ChEBI" id="CHEBI:59789"/>
    </ligand>
</feature>
<comment type="subcellular location">
    <subcellularLocation>
        <location evidence="11">Cytoplasm</location>
    </subcellularLocation>
</comment>
<feature type="binding site" evidence="11">
    <location>
        <position position="97"/>
    </location>
    <ligand>
        <name>S-adenosyl-L-methionine</name>
        <dbReference type="ChEBI" id="CHEBI:59789"/>
    </ligand>
</feature>
<dbReference type="GO" id="GO:0008650">
    <property type="term" value="F:rRNA (uridine-2'-O-)-methyltransferase activity"/>
    <property type="evidence" value="ECO:0007669"/>
    <property type="project" value="UniProtKB-UniRule"/>
</dbReference>
<evidence type="ECO:0000256" key="3">
    <source>
        <dbReference type="ARBA" id="ARBA00022679"/>
    </source>
</evidence>
<evidence type="ECO:0000256" key="7">
    <source>
        <dbReference type="ARBA" id="ARBA00041129"/>
    </source>
</evidence>
<dbReference type="Gene3D" id="3.40.50.150">
    <property type="entry name" value="Vaccinia Virus protein VP39"/>
    <property type="match status" value="1"/>
</dbReference>
<dbReference type="HAMAP" id="MF_01547">
    <property type="entry name" value="RNA_methyltr_E"/>
    <property type="match status" value="1"/>
</dbReference>
<evidence type="ECO:0000256" key="9">
    <source>
        <dbReference type="ARBA" id="ARBA00042745"/>
    </source>
</evidence>
<dbReference type="InterPro" id="IPR015507">
    <property type="entry name" value="rRNA-MeTfrase_E"/>
</dbReference>
<feature type="active site" description="Proton acceptor" evidence="11 12">
    <location>
        <position position="162"/>
    </location>
</feature>
<evidence type="ECO:0000256" key="12">
    <source>
        <dbReference type="PIRSR" id="PIRSR005461-1"/>
    </source>
</evidence>
<dbReference type="PIRSF" id="PIRSF005461">
    <property type="entry name" value="23S_rRNA_mtase"/>
    <property type="match status" value="1"/>
</dbReference>
<keyword evidence="2 11" id="KW-0489">Methyltransferase</keyword>
<keyword evidence="4 11" id="KW-0949">S-adenosyl-L-methionine</keyword>
<evidence type="ECO:0000256" key="4">
    <source>
        <dbReference type="ARBA" id="ARBA00022691"/>
    </source>
</evidence>
<dbReference type="InterPro" id="IPR029063">
    <property type="entry name" value="SAM-dependent_MTases_sf"/>
</dbReference>
<keyword evidence="3 11" id="KW-0808">Transferase</keyword>
<evidence type="ECO:0000256" key="11">
    <source>
        <dbReference type="HAMAP-Rule" id="MF_01547"/>
    </source>
</evidence>
<feature type="binding site" evidence="11">
    <location>
        <position position="81"/>
    </location>
    <ligand>
        <name>S-adenosyl-L-methionine</name>
        <dbReference type="ChEBI" id="CHEBI:59789"/>
    </ligand>
</feature>
<evidence type="ECO:0000313" key="14">
    <source>
        <dbReference type="EMBL" id="POP54232.1"/>
    </source>
</evidence>
<evidence type="ECO:0000256" key="8">
    <source>
        <dbReference type="ARBA" id="ARBA00041995"/>
    </source>
</evidence>
<protein>
    <recommendedName>
        <fullName evidence="7 11">Ribosomal RNA large subunit methyltransferase E</fullName>
        <ecNumber evidence="6 11">2.1.1.166</ecNumber>
    </recommendedName>
    <alternativeName>
        <fullName evidence="9 11">23S rRNA Um2552 methyltransferase</fullName>
    </alternativeName>
    <alternativeName>
        <fullName evidence="8 11">rRNA (uridine-2'-O-)-methyltransferase</fullName>
    </alternativeName>
</protein>
<dbReference type="GO" id="GO:0005737">
    <property type="term" value="C:cytoplasm"/>
    <property type="evidence" value="ECO:0007669"/>
    <property type="project" value="UniProtKB-SubCell"/>
</dbReference>
<proteinExistence type="inferred from homology"/>
<name>A0A2S4HJR1_9GAMM</name>
<feature type="binding site" evidence="11">
    <location>
        <position position="61"/>
    </location>
    <ligand>
        <name>S-adenosyl-L-methionine</name>
        <dbReference type="ChEBI" id="CHEBI:59789"/>
    </ligand>
</feature>
<evidence type="ECO:0000256" key="2">
    <source>
        <dbReference type="ARBA" id="ARBA00022603"/>
    </source>
</evidence>
<sequence>MVKRTGSSGAWMKEHFDDHYVKMAQKEGYRSRACYKLLEIQEKDRLFKPGMSVVDLGCAPGGWSQVAAMLVGHNGQVLASDILEMDTLAGVEFIQGDFTDEEVFNELMAFLGNQKADLVISDMAPNMSGMRDVDQPQSMYLCELALDMAISVLRPGGGFVTKIFQGEGFDEYMRLLREHFSKVVTRKPAASRPRSREVYLVATGLRG</sequence>
<gene>
    <name evidence="11" type="primary">rlmE</name>
    <name evidence="11" type="synonym">ftsJ</name>
    <name evidence="11" type="synonym">rrmJ</name>
    <name evidence="14" type="ORF">C0068_02910</name>
</gene>
<feature type="domain" description="Ribosomal RNA methyltransferase FtsJ" evidence="13">
    <location>
        <begin position="29"/>
        <end position="204"/>
    </location>
</feature>